<dbReference type="EMBL" id="BAAFGK010000002">
    <property type="protein sequence ID" value="GAB0056250.1"/>
    <property type="molecule type" value="Genomic_DNA"/>
</dbReference>
<keyword evidence="7 12" id="KW-0805">Transcription regulation</keyword>
<dbReference type="Gene3D" id="3.30.450.40">
    <property type="match status" value="1"/>
</dbReference>
<dbReference type="SUPFAM" id="SSF46689">
    <property type="entry name" value="Homeodomain-like"/>
    <property type="match status" value="1"/>
</dbReference>
<feature type="domain" description="Sigma-54 factor interaction" evidence="14">
    <location>
        <begin position="211"/>
        <end position="439"/>
    </location>
</feature>
<organism evidence="15 16">
    <name type="scientific">Candidatus Magnetaquiglobus chichijimensis</name>
    <dbReference type="NCBI Taxonomy" id="3141448"/>
    <lineage>
        <taxon>Bacteria</taxon>
        <taxon>Pseudomonadati</taxon>
        <taxon>Pseudomonadota</taxon>
        <taxon>Magnetococcia</taxon>
        <taxon>Magnetococcales</taxon>
        <taxon>Candidatus Magnetaquicoccaceae</taxon>
        <taxon>Candidatus Magnetaquiglobus</taxon>
    </lineage>
</organism>
<evidence type="ECO:0000313" key="15">
    <source>
        <dbReference type="EMBL" id="GAB0056250.1"/>
    </source>
</evidence>
<dbReference type="SMART" id="SM00382">
    <property type="entry name" value="AAA"/>
    <property type="match status" value="1"/>
</dbReference>
<keyword evidence="6 12" id="KW-0902">Two-component regulatory system</keyword>
<dbReference type="InterPro" id="IPR002197">
    <property type="entry name" value="HTH_Fis"/>
</dbReference>
<dbReference type="PANTHER" id="PTHR32071">
    <property type="entry name" value="TRANSCRIPTIONAL REGULATORY PROTEIN"/>
    <property type="match status" value="1"/>
</dbReference>
<dbReference type="InterPro" id="IPR025943">
    <property type="entry name" value="Sigma_54_int_dom_ATP-bd_2"/>
</dbReference>
<dbReference type="CDD" id="cd00009">
    <property type="entry name" value="AAA"/>
    <property type="match status" value="1"/>
</dbReference>
<keyword evidence="10 12" id="KW-0804">Transcription</keyword>
<dbReference type="Pfam" id="PF25601">
    <property type="entry name" value="AAA_lid_14"/>
    <property type="match status" value="1"/>
</dbReference>
<gene>
    <name evidence="15" type="primary">nifA</name>
    <name evidence="15" type="ORF">SIID45300_00555</name>
</gene>
<keyword evidence="4" id="KW-0547">Nucleotide-binding</keyword>
<dbReference type="InterPro" id="IPR003018">
    <property type="entry name" value="GAF"/>
</dbReference>
<evidence type="ECO:0000313" key="16">
    <source>
        <dbReference type="Proteomes" id="UP001628193"/>
    </source>
</evidence>
<evidence type="ECO:0000256" key="8">
    <source>
        <dbReference type="ARBA" id="ARBA00023125"/>
    </source>
</evidence>
<dbReference type="SUPFAM" id="SSF52540">
    <property type="entry name" value="P-loop containing nucleoside triphosphate hydrolases"/>
    <property type="match status" value="1"/>
</dbReference>
<dbReference type="Pfam" id="PF01590">
    <property type="entry name" value="GAF"/>
    <property type="match status" value="1"/>
</dbReference>
<evidence type="ECO:0000256" key="6">
    <source>
        <dbReference type="ARBA" id="ARBA00023012"/>
    </source>
</evidence>
<dbReference type="SMART" id="SM00065">
    <property type="entry name" value="GAF"/>
    <property type="match status" value="1"/>
</dbReference>
<comment type="function">
    <text evidence="1 12">Required for activation of most nif operons, which are directly involved in nitrogen fixation.</text>
</comment>
<comment type="subunit">
    <text evidence="2 12">Interacts with sigma-54.</text>
</comment>
<evidence type="ECO:0000259" key="14">
    <source>
        <dbReference type="PROSITE" id="PS50045"/>
    </source>
</evidence>
<dbReference type="NCBIfam" id="TIGR01817">
    <property type="entry name" value="nifA"/>
    <property type="match status" value="1"/>
</dbReference>
<feature type="region of interest" description="Disordered" evidence="13">
    <location>
        <begin position="462"/>
        <end position="488"/>
    </location>
</feature>
<dbReference type="Gene3D" id="3.40.50.300">
    <property type="entry name" value="P-loop containing nucleotide triphosphate hydrolases"/>
    <property type="match status" value="1"/>
</dbReference>
<dbReference type="Gene3D" id="1.10.8.60">
    <property type="match status" value="1"/>
</dbReference>
<dbReference type="InterPro" id="IPR009057">
    <property type="entry name" value="Homeodomain-like_sf"/>
</dbReference>
<evidence type="ECO:0000256" key="2">
    <source>
        <dbReference type="ARBA" id="ARBA00011135"/>
    </source>
</evidence>
<dbReference type="InterPro" id="IPR010113">
    <property type="entry name" value="Nif-specific_regulatory_prot"/>
</dbReference>
<sequence length="532" mass="59749">MKMLEPVTEDHILTDTPVNTIFMRTLFHVSQALHQSPDPGRTMRAVVAELHRHAHLRSAVITLVDPISGALAIHAAHPDGMDPLSEDTVRYRPGEGVLGMILTAGRTVMIPRAGDEPRFLNKSGRLDRRLPFIGVPIRVGDHELVGVLAAQPGWMDGDRLLQYVAFLEMVAHLLVQSILLARKVAEEKRELADHRDQLLREVRNRYGFDNMIGRSDAMRQIFEQTRLVSRWDTTVLIRGESGTGKELIAHAIHYHSPRARHPFVKLNCAALSDNLLESELFGHEKGAFTGALSTRKGRFELAHGGTLFLDELGEISPVFQAKLLRVMQEGEFERVGGEHTIKVDVRIIAATHRHLEEAVLRGTFRRDLYYRLNVMTIVLPPLRARREDIPDIARFLMARISKRQGRRLILTDAALRLLVRHEWPGNVRELENCLERAAVICPGTTVTPDFIQIDLSLTAPASLTRESPLPPPSLKGGEIGDPSPGEVDERERVLHALRKSGWVKAKAARLLGMTPRQIAYRIKIHGIETQSF</sequence>
<dbReference type="Pfam" id="PF00158">
    <property type="entry name" value="Sigma54_activat"/>
    <property type="match status" value="1"/>
</dbReference>
<dbReference type="PROSITE" id="PS00688">
    <property type="entry name" value="SIGMA54_INTERACT_3"/>
    <property type="match status" value="1"/>
</dbReference>
<reference evidence="15 16" key="1">
    <citation type="submission" date="2024-09" db="EMBL/GenBank/DDBJ databases">
        <title>Draft genome sequence of Candidatus Magnetaquicoccaceae bacterium FCR-1.</title>
        <authorList>
            <person name="Shimoshige H."/>
            <person name="Shimamura S."/>
            <person name="Taoka A."/>
            <person name="Kobayashi H."/>
            <person name="Maekawa T."/>
        </authorList>
    </citation>
    <scope>NUCLEOTIDE SEQUENCE [LARGE SCALE GENOMIC DNA]</scope>
    <source>
        <strain evidence="15 16">FCR-1</strain>
    </source>
</reference>
<accession>A0ABQ0C5T9</accession>
<evidence type="ECO:0000256" key="3">
    <source>
        <dbReference type="ARBA" id="ARBA00015308"/>
    </source>
</evidence>
<dbReference type="Gene3D" id="1.10.10.60">
    <property type="entry name" value="Homeodomain-like"/>
    <property type="match status" value="1"/>
</dbReference>
<evidence type="ECO:0000256" key="4">
    <source>
        <dbReference type="ARBA" id="ARBA00022741"/>
    </source>
</evidence>
<dbReference type="Proteomes" id="UP001628193">
    <property type="component" value="Unassembled WGS sequence"/>
</dbReference>
<evidence type="ECO:0000256" key="13">
    <source>
        <dbReference type="SAM" id="MobiDB-lite"/>
    </source>
</evidence>
<dbReference type="SUPFAM" id="SSF55781">
    <property type="entry name" value="GAF domain-like"/>
    <property type="match status" value="1"/>
</dbReference>
<evidence type="ECO:0000256" key="7">
    <source>
        <dbReference type="ARBA" id="ARBA00023015"/>
    </source>
</evidence>
<protein>
    <recommendedName>
        <fullName evidence="3 12">Nif-specific regulatory protein</fullName>
    </recommendedName>
</protein>
<dbReference type="InterPro" id="IPR029016">
    <property type="entry name" value="GAF-like_dom_sf"/>
</dbReference>
<proteinExistence type="predicted"/>
<dbReference type="PROSITE" id="PS00676">
    <property type="entry name" value="SIGMA54_INTERACT_2"/>
    <property type="match status" value="1"/>
</dbReference>
<evidence type="ECO:0000256" key="5">
    <source>
        <dbReference type="ARBA" id="ARBA00022840"/>
    </source>
</evidence>
<dbReference type="PANTHER" id="PTHR32071:SF117">
    <property type="entry name" value="PTS-DEPENDENT DIHYDROXYACETONE KINASE OPERON REGULATORY PROTEIN-RELATED"/>
    <property type="match status" value="1"/>
</dbReference>
<dbReference type="PRINTS" id="PR01590">
    <property type="entry name" value="HTHFIS"/>
</dbReference>
<dbReference type="InterPro" id="IPR003593">
    <property type="entry name" value="AAA+_ATPase"/>
</dbReference>
<dbReference type="InterPro" id="IPR027417">
    <property type="entry name" value="P-loop_NTPase"/>
</dbReference>
<evidence type="ECO:0000256" key="1">
    <source>
        <dbReference type="ARBA" id="ARBA00002167"/>
    </source>
</evidence>
<evidence type="ECO:0000256" key="10">
    <source>
        <dbReference type="ARBA" id="ARBA00023163"/>
    </source>
</evidence>
<evidence type="ECO:0000256" key="11">
    <source>
        <dbReference type="ARBA" id="ARBA00023231"/>
    </source>
</evidence>
<dbReference type="RefSeq" id="WP_420903963.1">
    <property type="nucleotide sequence ID" value="NZ_BAAFGK010000002.1"/>
</dbReference>
<comment type="caution">
    <text evidence="15">The sequence shown here is derived from an EMBL/GenBank/DDBJ whole genome shotgun (WGS) entry which is preliminary data.</text>
</comment>
<name>A0ABQ0C5T9_9PROT</name>
<dbReference type="InterPro" id="IPR025944">
    <property type="entry name" value="Sigma_54_int_dom_CS"/>
</dbReference>
<keyword evidence="5" id="KW-0067">ATP-binding</keyword>
<evidence type="ECO:0000256" key="9">
    <source>
        <dbReference type="ARBA" id="ARBA00023159"/>
    </source>
</evidence>
<dbReference type="InterPro" id="IPR025662">
    <property type="entry name" value="Sigma_54_int_dom_ATP-bd_1"/>
</dbReference>
<evidence type="ECO:0000256" key="12">
    <source>
        <dbReference type="RuleBase" id="RU368029"/>
    </source>
</evidence>
<keyword evidence="11 12" id="KW-0535">Nitrogen fixation</keyword>
<dbReference type="PROSITE" id="PS00675">
    <property type="entry name" value="SIGMA54_INTERACT_1"/>
    <property type="match status" value="1"/>
</dbReference>
<dbReference type="PROSITE" id="PS50045">
    <property type="entry name" value="SIGMA54_INTERACT_4"/>
    <property type="match status" value="1"/>
</dbReference>
<dbReference type="Pfam" id="PF02954">
    <property type="entry name" value="HTH_8"/>
    <property type="match status" value="1"/>
</dbReference>
<dbReference type="InterPro" id="IPR058031">
    <property type="entry name" value="AAA_lid_NorR"/>
</dbReference>
<keyword evidence="9 12" id="KW-0010">Activator</keyword>
<keyword evidence="16" id="KW-1185">Reference proteome</keyword>
<dbReference type="InterPro" id="IPR002078">
    <property type="entry name" value="Sigma_54_int"/>
</dbReference>
<keyword evidence="8 12" id="KW-0238">DNA-binding</keyword>